<comment type="caution">
    <text evidence="1">The sequence shown here is derived from an EMBL/GenBank/DDBJ whole genome shotgun (WGS) entry which is preliminary data.</text>
</comment>
<reference evidence="1" key="1">
    <citation type="journal article" date="2014" name="Front. Microbiol.">
        <title>High frequency of phylogenetically diverse reductive dehalogenase-homologous genes in deep subseafloor sedimentary metagenomes.</title>
        <authorList>
            <person name="Kawai M."/>
            <person name="Futagami T."/>
            <person name="Toyoda A."/>
            <person name="Takaki Y."/>
            <person name="Nishi S."/>
            <person name="Hori S."/>
            <person name="Arai W."/>
            <person name="Tsubouchi T."/>
            <person name="Morono Y."/>
            <person name="Uchiyama I."/>
            <person name="Ito T."/>
            <person name="Fujiyama A."/>
            <person name="Inagaki F."/>
            <person name="Takami H."/>
        </authorList>
    </citation>
    <scope>NUCLEOTIDE SEQUENCE</scope>
    <source>
        <strain evidence="1">Expedition CK06-06</strain>
    </source>
</reference>
<protein>
    <submittedName>
        <fullName evidence="1">Uncharacterized protein</fullName>
    </submittedName>
</protein>
<proteinExistence type="predicted"/>
<feature type="non-terminal residue" evidence="1">
    <location>
        <position position="1"/>
    </location>
</feature>
<feature type="non-terminal residue" evidence="1">
    <location>
        <position position="238"/>
    </location>
</feature>
<organism evidence="1">
    <name type="scientific">marine sediment metagenome</name>
    <dbReference type="NCBI Taxonomy" id="412755"/>
    <lineage>
        <taxon>unclassified sequences</taxon>
        <taxon>metagenomes</taxon>
        <taxon>ecological metagenomes</taxon>
    </lineage>
</organism>
<dbReference type="AlphaFoldDB" id="X1KUY0"/>
<name>X1KUY0_9ZZZZ</name>
<sequence>GKVGNTVIRTLKYWLESTTEWFEERLINFAVGVMIGFEQSYSKIALKFVDKMLKMKNMPPELKDFLDEAKEPKSEAGAAILSSIGGAAMSGIAGTALTSPLRTFSYWANYVAPTLIVSPEEAILAEKRGKTIEEGLDTHLRYYGYDKESQEIKKLALKAVLGLAEIRDLTLRGEIGLADAVVRITELGFDDATAKELKILFKMIPTVDDAILGERRDELEHSEALEVAAAAGMTSTYY</sequence>
<gene>
    <name evidence="1" type="ORF">S06H3_22027</name>
</gene>
<dbReference type="EMBL" id="BARV01011681">
    <property type="protein sequence ID" value="GAI10907.1"/>
    <property type="molecule type" value="Genomic_DNA"/>
</dbReference>
<accession>X1KUY0</accession>
<evidence type="ECO:0000313" key="1">
    <source>
        <dbReference type="EMBL" id="GAI10907.1"/>
    </source>
</evidence>